<protein>
    <submittedName>
        <fullName evidence="2">Uncharacterized protein</fullName>
    </submittedName>
</protein>
<evidence type="ECO:0000313" key="2">
    <source>
        <dbReference type="EMBL" id="KAK0383102.1"/>
    </source>
</evidence>
<gene>
    <name evidence="2" type="ORF">NLU13_9015</name>
</gene>
<accession>A0AA39L3T2</accession>
<reference evidence="2" key="1">
    <citation type="submission" date="2022-10" db="EMBL/GenBank/DDBJ databases">
        <title>Determination and structural analysis of whole genome sequence of Sarocladium strictum F4-1.</title>
        <authorList>
            <person name="Hu L."/>
            <person name="Jiang Y."/>
        </authorList>
    </citation>
    <scope>NUCLEOTIDE SEQUENCE</scope>
    <source>
        <strain evidence="2">F4-1</strain>
    </source>
</reference>
<feature type="compositionally biased region" description="Polar residues" evidence="1">
    <location>
        <begin position="130"/>
        <end position="143"/>
    </location>
</feature>
<evidence type="ECO:0000256" key="1">
    <source>
        <dbReference type="SAM" id="MobiDB-lite"/>
    </source>
</evidence>
<evidence type="ECO:0000313" key="3">
    <source>
        <dbReference type="Proteomes" id="UP001175261"/>
    </source>
</evidence>
<keyword evidence="3" id="KW-1185">Reference proteome</keyword>
<dbReference type="EMBL" id="JAPDFR010000009">
    <property type="protein sequence ID" value="KAK0383102.1"/>
    <property type="molecule type" value="Genomic_DNA"/>
</dbReference>
<feature type="region of interest" description="Disordered" evidence="1">
    <location>
        <begin position="1"/>
        <end position="146"/>
    </location>
</feature>
<comment type="caution">
    <text evidence="2">The sequence shown here is derived from an EMBL/GenBank/DDBJ whole genome shotgun (WGS) entry which is preliminary data.</text>
</comment>
<organism evidence="2 3">
    <name type="scientific">Sarocladium strictum</name>
    <name type="common">Black bundle disease fungus</name>
    <name type="synonym">Acremonium strictum</name>
    <dbReference type="NCBI Taxonomy" id="5046"/>
    <lineage>
        <taxon>Eukaryota</taxon>
        <taxon>Fungi</taxon>
        <taxon>Dikarya</taxon>
        <taxon>Ascomycota</taxon>
        <taxon>Pezizomycotina</taxon>
        <taxon>Sordariomycetes</taxon>
        <taxon>Hypocreomycetidae</taxon>
        <taxon>Hypocreales</taxon>
        <taxon>Sarocladiaceae</taxon>
        <taxon>Sarocladium</taxon>
    </lineage>
</organism>
<feature type="compositionally biased region" description="Basic and acidic residues" evidence="1">
    <location>
        <begin position="24"/>
        <end position="37"/>
    </location>
</feature>
<name>A0AA39L3T2_SARSR</name>
<sequence length="297" mass="32826">MTKNQSASTAKDHELENQQNDEAGPEKGTNKGKEKTESTFTDRLQGSAGMFVSSLGSSKDGMALGMNDSKGTRSFVEERNLMGRTMGETSTTSMHRQGGVKDQSVRTPTDAQAAERSFANFQQGPVLPTNEHSLPPLSQSTVGEQEAKDGDAVLQILDEPSYDSGILENFRPDDSDDFLSPEERARLQKALFGEPRRGTPWATLLDPAQDLIPQLDEEETTEMLFGETELDSARQQWLDQWRDVLTSYTDEVWGDLGPLASEAQAEVSHMLENPNSESKKTDQALHRLRLVLAHLRG</sequence>
<proteinExistence type="predicted"/>
<dbReference type="Proteomes" id="UP001175261">
    <property type="component" value="Unassembled WGS sequence"/>
</dbReference>
<dbReference type="AlphaFoldDB" id="A0AA39L3T2"/>